<protein>
    <submittedName>
        <fullName evidence="1">Uncharacterized protein</fullName>
    </submittedName>
</protein>
<comment type="caution">
    <text evidence="1">The sequence shown here is derived from an EMBL/GenBank/DDBJ whole genome shotgun (WGS) entry which is preliminary data.</text>
</comment>
<gene>
    <name evidence="1" type="ORF">GQS65_06625</name>
</gene>
<evidence type="ECO:0000313" key="1">
    <source>
        <dbReference type="EMBL" id="MWG34169.1"/>
    </source>
</evidence>
<name>A0A6B0GL48_9EURY</name>
<accession>A0A6B0GL48</accession>
<proteinExistence type="predicted"/>
<dbReference type="Gene3D" id="2.20.70.10">
    <property type="match status" value="1"/>
</dbReference>
<evidence type="ECO:0000313" key="2">
    <source>
        <dbReference type="Proteomes" id="UP000451471"/>
    </source>
</evidence>
<keyword evidence="2" id="KW-1185">Reference proteome</keyword>
<dbReference type="AlphaFoldDB" id="A0A6B0GL48"/>
<dbReference type="Proteomes" id="UP000451471">
    <property type="component" value="Unassembled WGS sequence"/>
</dbReference>
<sequence>MRHCPSCGSRLVRTTPRFGSIPRDLCPSCDDQEVTA</sequence>
<reference evidence="1 2" key="1">
    <citation type="submission" date="2019-12" db="EMBL/GenBank/DDBJ databases">
        <title>Halocatena pleomorpha gen. nov. sp. nov., an extremely halophilic archaeon of family Halobacteriaceae isolated from saltpan soil.</title>
        <authorList>
            <person name="Pal Y."/>
            <person name="Verma A."/>
            <person name="Krishnamurthi S."/>
            <person name="Kumar P."/>
        </authorList>
    </citation>
    <scope>NUCLEOTIDE SEQUENCE [LARGE SCALE GENOMIC DNA]</scope>
    <source>
        <strain evidence="1 2">JCM 16495</strain>
    </source>
</reference>
<dbReference type="OrthoDB" id="297846at2157"/>
<organism evidence="1 2">
    <name type="scientific">Halomarina oriensis</name>
    <dbReference type="NCBI Taxonomy" id="671145"/>
    <lineage>
        <taxon>Archaea</taxon>
        <taxon>Methanobacteriati</taxon>
        <taxon>Methanobacteriota</taxon>
        <taxon>Stenosarchaea group</taxon>
        <taxon>Halobacteria</taxon>
        <taxon>Halobacteriales</taxon>
        <taxon>Natronomonadaceae</taxon>
        <taxon>Halomarina</taxon>
    </lineage>
</organism>
<dbReference type="EMBL" id="WSZK01000015">
    <property type="protein sequence ID" value="MWG34169.1"/>
    <property type="molecule type" value="Genomic_DNA"/>
</dbReference>